<keyword evidence="1" id="KW-0808">Transferase</keyword>
<protein>
    <recommendedName>
        <fullName evidence="4">Stealth protein CR3 conserved region 3 domain-containing protein</fullName>
    </recommendedName>
</protein>
<keyword evidence="3" id="KW-1185">Reference proteome</keyword>
<evidence type="ECO:0000313" key="2">
    <source>
        <dbReference type="EMBL" id="KAK1921633.1"/>
    </source>
</evidence>
<organism evidence="2 3">
    <name type="scientific">Papiliotrema laurentii</name>
    <name type="common">Cryptococcus laurentii</name>
    <dbReference type="NCBI Taxonomy" id="5418"/>
    <lineage>
        <taxon>Eukaryota</taxon>
        <taxon>Fungi</taxon>
        <taxon>Dikarya</taxon>
        <taxon>Basidiomycota</taxon>
        <taxon>Agaricomycotina</taxon>
        <taxon>Tremellomycetes</taxon>
        <taxon>Tremellales</taxon>
        <taxon>Rhynchogastremaceae</taxon>
        <taxon>Papiliotrema</taxon>
    </lineage>
</organism>
<name>A0AAD9CWD2_PAPLA</name>
<evidence type="ECO:0000313" key="3">
    <source>
        <dbReference type="Proteomes" id="UP001182556"/>
    </source>
</evidence>
<dbReference type="PANTHER" id="PTHR24045:SF0">
    <property type="entry name" value="N-ACETYLGLUCOSAMINE-1-PHOSPHOTRANSFERASE SUBUNITS ALPHA_BETA"/>
    <property type="match status" value="1"/>
</dbReference>
<evidence type="ECO:0008006" key="4">
    <source>
        <dbReference type="Google" id="ProtNLM"/>
    </source>
</evidence>
<dbReference type="InterPro" id="IPR047141">
    <property type="entry name" value="Stealth"/>
</dbReference>
<reference evidence="2" key="1">
    <citation type="submission" date="2023-02" db="EMBL/GenBank/DDBJ databases">
        <title>Identification and recombinant expression of a fungal hydrolase from Papiliotrema laurentii that hydrolyzes apple cutin and clears colloidal polyester polyurethane.</title>
        <authorList>
            <consortium name="DOE Joint Genome Institute"/>
            <person name="Roman V.A."/>
            <person name="Bojanowski C."/>
            <person name="Crable B.R."/>
            <person name="Wagner D.N."/>
            <person name="Hung C.S."/>
            <person name="Nadeau L.J."/>
            <person name="Schratz L."/>
            <person name="Haridas S."/>
            <person name="Pangilinan J."/>
            <person name="Lipzen A."/>
            <person name="Na H."/>
            <person name="Yan M."/>
            <person name="Ng V."/>
            <person name="Grigoriev I.V."/>
            <person name="Spatafora J.W."/>
            <person name="Barlow D."/>
            <person name="Biffinger J."/>
            <person name="Kelley-Loughnane N."/>
            <person name="Varaljay V.A."/>
            <person name="Crookes-Goodson W.J."/>
        </authorList>
    </citation>
    <scope>NUCLEOTIDE SEQUENCE</scope>
    <source>
        <strain evidence="2">5307AH</strain>
    </source>
</reference>
<dbReference type="PANTHER" id="PTHR24045">
    <property type="match status" value="1"/>
</dbReference>
<dbReference type="GO" id="GO:0005794">
    <property type="term" value="C:Golgi apparatus"/>
    <property type="evidence" value="ECO:0007669"/>
    <property type="project" value="TreeGrafter"/>
</dbReference>
<gene>
    <name evidence="2" type="ORF">DB88DRAFT_443175</name>
</gene>
<dbReference type="GO" id="GO:0003976">
    <property type="term" value="F:UDP-N-acetylglucosamine-lysosomal-enzyme N-acetylglucosaminephosphotransferase activity"/>
    <property type="evidence" value="ECO:0007669"/>
    <property type="project" value="TreeGrafter"/>
</dbReference>
<sequence length="676" mass="76198">MPWRAGKEEGKAPITKSYLDKAVRIATDPNHILVPRELNTSPKLLRPLQTRPPLGLLESYYATGRPNHDTTTYPLVKPSVDVVYLWVNATDPCLHSSMLRRAEQEGLHVEDGDRKRYRDNGELRGSMRSAKSALRGLDTIHVLSGDYACTEDDLMLSAAGGNTSAPGDSWTVGQIPAWLDWEAVHNGSAGVKWHFHSNVFRIPVDENDTPEDLAWDADFEKEWRDFSTPSFNSFAIESRVGWIEGIAENFILANDDMFMLNELSTADFNHPLLGDVIRADTGLLVKPEMTPDLVSTAGEWGGLQHASQMISRRFPSLSRGYMYHIPKALTLSLTHEASVMWEDELTEAATRGFRRSERGIGDIEMSWLVGFLRVERWREALLWSWAVARLGGESGTWDESAREEVTRVLEVSSLEVDSVLITQGPRKTLEDVWEINTQMGWESPHRTVYTFSSMDGILLDKPSHVGDTCLFSLKTCLPNDFFTKPSRPYLAASMFTRLAFAYPECGDCLVKALITASGERGLEAILPHPDQTVLPEDRPQSRWEREEPMLPLTDTWQGANFSIHSVVRPGQDQWLGTKPSAAGSVNLRQWVVKLLSRYAYVVAGDTSWRFSLIHNLPDLESTLRGIDSDGQVALACFNDDQPDEGFGGVQERFAEWMKERWAWVDAPWERADGRWE</sequence>
<proteinExistence type="predicted"/>
<dbReference type="Proteomes" id="UP001182556">
    <property type="component" value="Unassembled WGS sequence"/>
</dbReference>
<comment type="caution">
    <text evidence="2">The sequence shown here is derived from an EMBL/GenBank/DDBJ whole genome shotgun (WGS) entry which is preliminary data.</text>
</comment>
<dbReference type="AlphaFoldDB" id="A0AAD9CWD2"/>
<dbReference type="GO" id="GO:0046835">
    <property type="term" value="P:carbohydrate phosphorylation"/>
    <property type="evidence" value="ECO:0007669"/>
    <property type="project" value="TreeGrafter"/>
</dbReference>
<dbReference type="EMBL" id="JAODAN010000010">
    <property type="protein sequence ID" value="KAK1921633.1"/>
    <property type="molecule type" value="Genomic_DNA"/>
</dbReference>
<accession>A0AAD9CWD2</accession>
<evidence type="ECO:0000256" key="1">
    <source>
        <dbReference type="ARBA" id="ARBA00022679"/>
    </source>
</evidence>